<comment type="catalytic activity">
    <reaction evidence="1">
        <text>[protein]-peptidylproline (omega=180) = [protein]-peptidylproline (omega=0)</text>
        <dbReference type="Rhea" id="RHEA:16237"/>
        <dbReference type="Rhea" id="RHEA-COMP:10747"/>
        <dbReference type="Rhea" id="RHEA-COMP:10748"/>
        <dbReference type="ChEBI" id="CHEBI:83833"/>
        <dbReference type="ChEBI" id="CHEBI:83834"/>
        <dbReference type="EC" id="5.2.1.8"/>
    </reaction>
</comment>
<dbReference type="Proteomes" id="UP000885750">
    <property type="component" value="Unassembled WGS sequence"/>
</dbReference>
<dbReference type="InterPro" id="IPR000297">
    <property type="entry name" value="PPIase_PpiC"/>
</dbReference>
<evidence type="ECO:0000256" key="5">
    <source>
        <dbReference type="PROSITE-ProRule" id="PRU00278"/>
    </source>
</evidence>
<reference evidence="8" key="1">
    <citation type="journal article" date="2020" name="mSystems">
        <title>Genome- and Community-Level Interaction Insights into Carbon Utilization and Element Cycling Functions of Hydrothermarchaeota in Hydrothermal Sediment.</title>
        <authorList>
            <person name="Zhou Z."/>
            <person name="Liu Y."/>
            <person name="Xu W."/>
            <person name="Pan J."/>
            <person name="Luo Z.H."/>
            <person name="Li M."/>
        </authorList>
    </citation>
    <scope>NUCLEOTIDE SEQUENCE [LARGE SCALE GENOMIC DNA]</scope>
    <source>
        <strain evidence="8">HyVt-493</strain>
    </source>
</reference>
<sequence length="292" mass="32260">MQFTTKMNQSIKKPLLATAILISLGLAVSVTHAKDATKDSVVATVNGDKIMKSALDGYLKVIKRSPSGAKVKPAEALDDLVATELALQEAKKTDILSRDAVKKKIADFTRNVILTTWTKEKVKSFKISDDEIKAEYDATVKKLASKEFNARHILLKKEDEAKALIKEIANGADFAKLAKEKSTGPSSSNGGSLGWFKAQTMVPAFATAVKAMKKGEVSKEPVKTQFGWHIIKLEDSRDAKLPALKTLKSKIERKISQKKMLAYMDEIKKTADVKITLPKEEKKEEKKVEKKD</sequence>
<name>A0A7V2WU54_LEUMU</name>
<keyword evidence="5 8" id="KW-0413">Isomerase</keyword>
<feature type="chain" id="PRO_5031421289" description="peptidylprolyl isomerase" evidence="6">
    <location>
        <begin position="34"/>
        <end position="292"/>
    </location>
</feature>
<dbReference type="PROSITE" id="PS50198">
    <property type="entry name" value="PPIC_PPIASE_2"/>
    <property type="match status" value="1"/>
</dbReference>
<dbReference type="Gene3D" id="1.10.8.1040">
    <property type="match status" value="1"/>
</dbReference>
<evidence type="ECO:0000256" key="1">
    <source>
        <dbReference type="ARBA" id="ARBA00000971"/>
    </source>
</evidence>
<accession>A0A7V2WU54</accession>
<dbReference type="EMBL" id="DRMS01000050">
    <property type="protein sequence ID" value="HFC91430.1"/>
    <property type="molecule type" value="Genomic_DNA"/>
</dbReference>
<dbReference type="InterPro" id="IPR050245">
    <property type="entry name" value="PrsA_foldase"/>
</dbReference>
<evidence type="ECO:0000256" key="6">
    <source>
        <dbReference type="SAM" id="SignalP"/>
    </source>
</evidence>
<evidence type="ECO:0000256" key="3">
    <source>
        <dbReference type="ARBA" id="ARBA00013194"/>
    </source>
</evidence>
<protein>
    <recommendedName>
        <fullName evidence="3">peptidylprolyl isomerase</fullName>
        <ecNumber evidence="3">5.2.1.8</ecNumber>
    </recommendedName>
</protein>
<dbReference type="InterPro" id="IPR046357">
    <property type="entry name" value="PPIase_dom_sf"/>
</dbReference>
<gene>
    <name evidence="8" type="ORF">ENJ51_01310</name>
</gene>
<keyword evidence="4 5" id="KW-0697">Rotamase</keyword>
<evidence type="ECO:0000256" key="4">
    <source>
        <dbReference type="ARBA" id="ARBA00023110"/>
    </source>
</evidence>
<evidence type="ECO:0000256" key="2">
    <source>
        <dbReference type="ARBA" id="ARBA00007656"/>
    </source>
</evidence>
<organism evidence="8">
    <name type="scientific">Leucothrix mucor</name>
    <dbReference type="NCBI Taxonomy" id="45248"/>
    <lineage>
        <taxon>Bacteria</taxon>
        <taxon>Pseudomonadati</taxon>
        <taxon>Pseudomonadota</taxon>
        <taxon>Gammaproteobacteria</taxon>
        <taxon>Thiotrichales</taxon>
        <taxon>Thiotrichaceae</taxon>
        <taxon>Leucothrix</taxon>
    </lineage>
</organism>
<dbReference type="SUPFAM" id="SSF54534">
    <property type="entry name" value="FKBP-like"/>
    <property type="match status" value="1"/>
</dbReference>
<dbReference type="PROSITE" id="PS01096">
    <property type="entry name" value="PPIC_PPIASE_1"/>
    <property type="match status" value="1"/>
</dbReference>
<keyword evidence="6" id="KW-0732">Signal</keyword>
<dbReference type="Gene3D" id="3.10.50.40">
    <property type="match status" value="1"/>
</dbReference>
<feature type="signal peptide" evidence="6">
    <location>
        <begin position="1"/>
        <end position="33"/>
    </location>
</feature>
<dbReference type="PANTHER" id="PTHR47245:SF2">
    <property type="entry name" value="PEPTIDYL-PROLYL CIS-TRANS ISOMERASE HP_0175-RELATED"/>
    <property type="match status" value="1"/>
</dbReference>
<dbReference type="PANTHER" id="PTHR47245">
    <property type="entry name" value="PEPTIDYLPROLYL ISOMERASE"/>
    <property type="match status" value="1"/>
</dbReference>
<comment type="caution">
    <text evidence="8">The sequence shown here is derived from an EMBL/GenBank/DDBJ whole genome shotgun (WGS) entry which is preliminary data.</text>
</comment>
<dbReference type="EC" id="5.2.1.8" evidence="3"/>
<dbReference type="Pfam" id="PF00639">
    <property type="entry name" value="Rotamase"/>
    <property type="match status" value="1"/>
</dbReference>
<evidence type="ECO:0000259" key="7">
    <source>
        <dbReference type="PROSITE" id="PS50198"/>
    </source>
</evidence>
<evidence type="ECO:0000313" key="8">
    <source>
        <dbReference type="EMBL" id="HFC91430.1"/>
    </source>
</evidence>
<dbReference type="GO" id="GO:0003755">
    <property type="term" value="F:peptidyl-prolyl cis-trans isomerase activity"/>
    <property type="evidence" value="ECO:0007669"/>
    <property type="project" value="UniProtKB-KW"/>
</dbReference>
<feature type="domain" description="PpiC" evidence="7">
    <location>
        <begin position="145"/>
        <end position="235"/>
    </location>
</feature>
<dbReference type="InterPro" id="IPR027304">
    <property type="entry name" value="Trigger_fact/SurA_dom_sf"/>
</dbReference>
<proteinExistence type="inferred from homology"/>
<dbReference type="SUPFAM" id="SSF109998">
    <property type="entry name" value="Triger factor/SurA peptide-binding domain-like"/>
    <property type="match status" value="1"/>
</dbReference>
<dbReference type="AlphaFoldDB" id="A0A7V2WU54"/>
<dbReference type="InterPro" id="IPR023058">
    <property type="entry name" value="PPIase_PpiC_CS"/>
</dbReference>
<comment type="similarity">
    <text evidence="2">Belongs to the PpiC/parvulin rotamase family.</text>
</comment>